<organism evidence="1 2">
    <name type="scientific">Romanomermis culicivorax</name>
    <name type="common">Nematode worm</name>
    <dbReference type="NCBI Taxonomy" id="13658"/>
    <lineage>
        <taxon>Eukaryota</taxon>
        <taxon>Metazoa</taxon>
        <taxon>Ecdysozoa</taxon>
        <taxon>Nematoda</taxon>
        <taxon>Enoplea</taxon>
        <taxon>Dorylaimia</taxon>
        <taxon>Mermithida</taxon>
        <taxon>Mermithoidea</taxon>
        <taxon>Mermithidae</taxon>
        <taxon>Romanomermis</taxon>
    </lineage>
</organism>
<reference evidence="2" key="1">
    <citation type="submission" date="2022-11" db="UniProtKB">
        <authorList>
            <consortium name="WormBaseParasite"/>
        </authorList>
    </citation>
    <scope>IDENTIFICATION</scope>
</reference>
<protein>
    <submittedName>
        <fullName evidence="2">Uncharacterized protein</fullName>
    </submittedName>
</protein>
<keyword evidence="1" id="KW-1185">Reference proteome</keyword>
<dbReference type="WBParaSite" id="nRc.2.0.1.t26220-RA">
    <property type="protein sequence ID" value="nRc.2.0.1.t26220-RA"/>
    <property type="gene ID" value="nRc.2.0.1.g26220"/>
</dbReference>
<evidence type="ECO:0000313" key="1">
    <source>
        <dbReference type="Proteomes" id="UP000887565"/>
    </source>
</evidence>
<evidence type="ECO:0000313" key="2">
    <source>
        <dbReference type="WBParaSite" id="nRc.2.0.1.t26220-RA"/>
    </source>
</evidence>
<dbReference type="AlphaFoldDB" id="A0A915JJ94"/>
<sequence length="87" mass="9722">MLQFFEDGDHSTIASVDSDMSRSYTFSRNSPYRSTVALASGLSKENKPEKILSPRLMRRQLDGKDVFSRLTASTTDINESDIDDVDG</sequence>
<dbReference type="Proteomes" id="UP000887565">
    <property type="component" value="Unplaced"/>
</dbReference>
<name>A0A915JJ94_ROMCU</name>
<proteinExistence type="predicted"/>
<accession>A0A915JJ94</accession>